<dbReference type="EMBL" id="JAGPXC010000011">
    <property type="protein sequence ID" value="KAH6645648.1"/>
    <property type="molecule type" value="Genomic_DNA"/>
</dbReference>
<evidence type="ECO:0000313" key="1">
    <source>
        <dbReference type="EMBL" id="KAH6645648.1"/>
    </source>
</evidence>
<sequence length="228" mass="25294">MAFDKLFVSWSISFWQDNSFASSFDDFTTTSLMTSHMSVIPPESVAGTLTSALLPSAIDGETTWSVVSSIDSATETSTTSNTDDSDVSFGSLSLSTAITQSPALLETSTPTATTHFITTLKRPETLTIMSAACLTSSHRLQMTQNDSPHRHPPAIHAWIKPEVYFWSSYSLSNSETLIKRKTVHSFDTAHKSCVWHTFQLFPKSDIAITFRTHKWRSLGHQQQIHQSS</sequence>
<name>A0A9P8RGN3_9PEZI</name>
<accession>A0A9P8RGN3</accession>
<dbReference type="GeneID" id="70133118"/>
<proteinExistence type="predicted"/>
<organism evidence="1 2">
    <name type="scientific">Truncatella angustata</name>
    <dbReference type="NCBI Taxonomy" id="152316"/>
    <lineage>
        <taxon>Eukaryota</taxon>
        <taxon>Fungi</taxon>
        <taxon>Dikarya</taxon>
        <taxon>Ascomycota</taxon>
        <taxon>Pezizomycotina</taxon>
        <taxon>Sordariomycetes</taxon>
        <taxon>Xylariomycetidae</taxon>
        <taxon>Amphisphaeriales</taxon>
        <taxon>Sporocadaceae</taxon>
        <taxon>Truncatella</taxon>
    </lineage>
</organism>
<dbReference type="RefSeq" id="XP_045952162.1">
    <property type="nucleotide sequence ID" value="XM_046104227.1"/>
</dbReference>
<dbReference type="Proteomes" id="UP000758603">
    <property type="component" value="Unassembled WGS sequence"/>
</dbReference>
<comment type="caution">
    <text evidence="1">The sequence shown here is derived from an EMBL/GenBank/DDBJ whole genome shotgun (WGS) entry which is preliminary data.</text>
</comment>
<evidence type="ECO:0000313" key="2">
    <source>
        <dbReference type="Proteomes" id="UP000758603"/>
    </source>
</evidence>
<protein>
    <submittedName>
        <fullName evidence="1">Uncharacterized protein</fullName>
    </submittedName>
</protein>
<gene>
    <name evidence="1" type="ORF">BKA67DRAFT_585990</name>
</gene>
<dbReference type="AlphaFoldDB" id="A0A9P8RGN3"/>
<keyword evidence="2" id="KW-1185">Reference proteome</keyword>
<reference evidence="1" key="1">
    <citation type="journal article" date="2021" name="Nat. Commun.">
        <title>Genetic determinants of endophytism in the Arabidopsis root mycobiome.</title>
        <authorList>
            <person name="Mesny F."/>
            <person name="Miyauchi S."/>
            <person name="Thiergart T."/>
            <person name="Pickel B."/>
            <person name="Atanasova L."/>
            <person name="Karlsson M."/>
            <person name="Huettel B."/>
            <person name="Barry K.W."/>
            <person name="Haridas S."/>
            <person name="Chen C."/>
            <person name="Bauer D."/>
            <person name="Andreopoulos W."/>
            <person name="Pangilinan J."/>
            <person name="LaButti K."/>
            <person name="Riley R."/>
            <person name="Lipzen A."/>
            <person name="Clum A."/>
            <person name="Drula E."/>
            <person name="Henrissat B."/>
            <person name="Kohler A."/>
            <person name="Grigoriev I.V."/>
            <person name="Martin F.M."/>
            <person name="Hacquard S."/>
        </authorList>
    </citation>
    <scope>NUCLEOTIDE SEQUENCE</scope>
    <source>
        <strain evidence="1">MPI-SDFR-AT-0073</strain>
    </source>
</reference>